<gene>
    <name evidence="1" type="ORF">J1N35_040619</name>
</gene>
<dbReference type="OrthoDB" id="1305335at2759"/>
<evidence type="ECO:0000313" key="2">
    <source>
        <dbReference type="Proteomes" id="UP000828251"/>
    </source>
</evidence>
<name>A0A9D3ZIF8_9ROSI</name>
<keyword evidence="2" id="KW-1185">Reference proteome</keyword>
<proteinExistence type="predicted"/>
<organism evidence="1 2">
    <name type="scientific">Gossypium stocksii</name>
    <dbReference type="NCBI Taxonomy" id="47602"/>
    <lineage>
        <taxon>Eukaryota</taxon>
        <taxon>Viridiplantae</taxon>
        <taxon>Streptophyta</taxon>
        <taxon>Embryophyta</taxon>
        <taxon>Tracheophyta</taxon>
        <taxon>Spermatophyta</taxon>
        <taxon>Magnoliopsida</taxon>
        <taxon>eudicotyledons</taxon>
        <taxon>Gunneridae</taxon>
        <taxon>Pentapetalae</taxon>
        <taxon>rosids</taxon>
        <taxon>malvids</taxon>
        <taxon>Malvales</taxon>
        <taxon>Malvaceae</taxon>
        <taxon>Malvoideae</taxon>
        <taxon>Gossypium</taxon>
    </lineage>
</organism>
<dbReference type="EMBL" id="JAIQCV010000012">
    <property type="protein sequence ID" value="KAH1038876.1"/>
    <property type="molecule type" value="Genomic_DNA"/>
</dbReference>
<sequence>MEDRRKKGLCFWYGAKYGPSHKCMMSQLYQLLMKPLSESEGEEFQDCQEFLESTDPEGEIYTIPILSLHAMQVKKLNLLVDHQCKLKVSIADGGKLVTQGHCRDAAEMLQL</sequence>
<reference evidence="1 2" key="1">
    <citation type="journal article" date="2021" name="Plant Biotechnol. J.">
        <title>Multi-omics assisted identification of the key and species-specific regulatory components of drought-tolerant mechanisms in Gossypium stocksii.</title>
        <authorList>
            <person name="Yu D."/>
            <person name="Ke L."/>
            <person name="Zhang D."/>
            <person name="Wu Y."/>
            <person name="Sun Y."/>
            <person name="Mei J."/>
            <person name="Sun J."/>
            <person name="Sun Y."/>
        </authorList>
    </citation>
    <scope>NUCLEOTIDE SEQUENCE [LARGE SCALE GENOMIC DNA]</scope>
    <source>
        <strain evidence="2">cv. E1</strain>
        <tissue evidence="1">Leaf</tissue>
    </source>
</reference>
<protein>
    <submittedName>
        <fullName evidence="1">Uncharacterized protein</fullName>
    </submittedName>
</protein>
<evidence type="ECO:0000313" key="1">
    <source>
        <dbReference type="EMBL" id="KAH1038876.1"/>
    </source>
</evidence>
<comment type="caution">
    <text evidence="1">The sequence shown here is derived from an EMBL/GenBank/DDBJ whole genome shotgun (WGS) entry which is preliminary data.</text>
</comment>
<dbReference type="AlphaFoldDB" id="A0A9D3ZIF8"/>
<dbReference type="Proteomes" id="UP000828251">
    <property type="component" value="Unassembled WGS sequence"/>
</dbReference>
<accession>A0A9D3ZIF8</accession>